<dbReference type="InterPro" id="IPR017884">
    <property type="entry name" value="SANT_dom"/>
</dbReference>
<keyword evidence="1" id="KW-0805">Transcription regulation</keyword>
<feature type="domain" description="Myb-like" evidence="5">
    <location>
        <begin position="16"/>
        <end position="61"/>
    </location>
</feature>
<dbReference type="RefSeq" id="XP_004183812.1">
    <property type="nucleotide sequence ID" value="XM_004183764.1"/>
</dbReference>
<dbReference type="GO" id="GO:0019185">
    <property type="term" value="C:snRNA-activating protein complex"/>
    <property type="evidence" value="ECO:0007669"/>
    <property type="project" value="TreeGrafter"/>
</dbReference>
<protein>
    <submittedName>
        <fullName evidence="8">Trichome differentiation protein GL1, putative</fullName>
    </submittedName>
</protein>
<dbReference type="SMART" id="SM00717">
    <property type="entry name" value="SANT"/>
    <property type="match status" value="2"/>
</dbReference>
<dbReference type="GO" id="GO:0042796">
    <property type="term" value="P:snRNA transcription by RNA polymerase III"/>
    <property type="evidence" value="ECO:0007669"/>
    <property type="project" value="TreeGrafter"/>
</dbReference>
<keyword evidence="2" id="KW-0238">DNA-binding</keyword>
<evidence type="ECO:0000313" key="9">
    <source>
        <dbReference type="Proteomes" id="UP000014680"/>
    </source>
</evidence>
<dbReference type="GeneID" id="14883709"/>
<keyword evidence="9" id="KW-1185">Reference proteome</keyword>
<evidence type="ECO:0000259" key="6">
    <source>
        <dbReference type="PROSITE" id="PS51293"/>
    </source>
</evidence>
<dbReference type="InterPro" id="IPR001005">
    <property type="entry name" value="SANT/Myb"/>
</dbReference>
<dbReference type="CDD" id="cd00167">
    <property type="entry name" value="SANT"/>
    <property type="match status" value="2"/>
</dbReference>
<evidence type="ECO:0000256" key="1">
    <source>
        <dbReference type="ARBA" id="ARBA00023015"/>
    </source>
</evidence>
<dbReference type="InterPro" id="IPR017930">
    <property type="entry name" value="Myb_dom"/>
</dbReference>
<dbReference type="KEGG" id="eiv:EIN_168610"/>
<gene>
    <name evidence="8" type="ORF">EIN_168610</name>
</gene>
<dbReference type="SUPFAM" id="SSF46689">
    <property type="entry name" value="Homeodomain-like"/>
    <property type="match status" value="1"/>
</dbReference>
<feature type="domain" description="HTH myb-type" evidence="7">
    <location>
        <begin position="16"/>
        <end position="65"/>
    </location>
</feature>
<dbReference type="PROSITE" id="PS51293">
    <property type="entry name" value="SANT"/>
    <property type="match status" value="1"/>
</dbReference>
<dbReference type="GO" id="GO:0000978">
    <property type="term" value="F:RNA polymerase II cis-regulatory region sequence-specific DNA binding"/>
    <property type="evidence" value="ECO:0007669"/>
    <property type="project" value="TreeGrafter"/>
</dbReference>
<dbReference type="GO" id="GO:0001006">
    <property type="term" value="F:RNA polymerase III type 3 promoter sequence-specific DNA binding"/>
    <property type="evidence" value="ECO:0007669"/>
    <property type="project" value="TreeGrafter"/>
</dbReference>
<dbReference type="VEuPathDB" id="AmoebaDB:EIN_168610"/>
<organism evidence="8 9">
    <name type="scientific">Entamoeba invadens IP1</name>
    <dbReference type="NCBI Taxonomy" id="370355"/>
    <lineage>
        <taxon>Eukaryota</taxon>
        <taxon>Amoebozoa</taxon>
        <taxon>Evosea</taxon>
        <taxon>Archamoebae</taxon>
        <taxon>Mastigamoebida</taxon>
        <taxon>Entamoebidae</taxon>
        <taxon>Entamoeba</taxon>
    </lineage>
</organism>
<evidence type="ECO:0000256" key="3">
    <source>
        <dbReference type="ARBA" id="ARBA00023163"/>
    </source>
</evidence>
<feature type="domain" description="HTH myb-type" evidence="7">
    <location>
        <begin position="69"/>
        <end position="117"/>
    </location>
</feature>
<dbReference type="AlphaFoldDB" id="A0A0A1TVN7"/>
<evidence type="ECO:0000313" key="8">
    <source>
        <dbReference type="EMBL" id="ELP84466.1"/>
    </source>
</evidence>
<dbReference type="Pfam" id="PF00249">
    <property type="entry name" value="Myb_DNA-binding"/>
    <property type="match status" value="2"/>
</dbReference>
<dbReference type="PANTHER" id="PTHR46621:SF1">
    <property type="entry name" value="SNRNA-ACTIVATING PROTEIN COMPLEX SUBUNIT 4"/>
    <property type="match status" value="1"/>
</dbReference>
<dbReference type="InterPro" id="IPR009057">
    <property type="entry name" value="Homeodomain-like_sf"/>
</dbReference>
<dbReference type="EMBL" id="KB207112">
    <property type="protein sequence ID" value="ELP84466.1"/>
    <property type="molecule type" value="Genomic_DNA"/>
</dbReference>
<feature type="domain" description="SANT" evidence="6">
    <location>
        <begin position="13"/>
        <end position="68"/>
    </location>
</feature>
<keyword evidence="4" id="KW-0539">Nucleus</keyword>
<dbReference type="OrthoDB" id="30606at2759"/>
<dbReference type="GO" id="GO:0042795">
    <property type="term" value="P:snRNA transcription by RNA polymerase II"/>
    <property type="evidence" value="ECO:0007669"/>
    <property type="project" value="TreeGrafter"/>
</dbReference>
<dbReference type="Proteomes" id="UP000014680">
    <property type="component" value="Unassembled WGS sequence"/>
</dbReference>
<dbReference type="Gene3D" id="1.10.10.60">
    <property type="entry name" value="Homeodomain-like"/>
    <property type="match status" value="2"/>
</dbReference>
<dbReference type="PROSITE" id="PS51294">
    <property type="entry name" value="HTH_MYB"/>
    <property type="match status" value="2"/>
</dbReference>
<dbReference type="PROSITE" id="PS50090">
    <property type="entry name" value="MYB_LIKE"/>
    <property type="match status" value="2"/>
</dbReference>
<name>A0A0A1TVN7_ENTIV</name>
<sequence length="148" mass="17495">MESQMQIDTHQFTNFGAWSSVEDDQLLRAVEKFGQKNWKKIEIFVVGRNRKQCRERYFNSLMFRKQNNRPWMKQEDDVIMQMLRTVGNKWTLISKQLEGRSGNDVKNRYFGSLKRKMFTKPKNDVEDSSESICLTAFTPVDPALFSVI</sequence>
<reference evidence="8 9" key="1">
    <citation type="submission" date="2012-10" db="EMBL/GenBank/DDBJ databases">
        <authorList>
            <person name="Zafar N."/>
            <person name="Inman J."/>
            <person name="Hall N."/>
            <person name="Lorenzi H."/>
            <person name="Caler E."/>
        </authorList>
    </citation>
    <scope>NUCLEOTIDE SEQUENCE [LARGE SCALE GENOMIC DNA]</scope>
    <source>
        <strain evidence="8 9">IP1</strain>
    </source>
</reference>
<dbReference type="OMA" id="NTMENVH"/>
<feature type="domain" description="Myb-like" evidence="5">
    <location>
        <begin position="63"/>
        <end position="113"/>
    </location>
</feature>
<evidence type="ECO:0000259" key="5">
    <source>
        <dbReference type="PROSITE" id="PS50090"/>
    </source>
</evidence>
<proteinExistence type="predicted"/>
<evidence type="ECO:0000256" key="2">
    <source>
        <dbReference type="ARBA" id="ARBA00023125"/>
    </source>
</evidence>
<dbReference type="InterPro" id="IPR051575">
    <property type="entry name" value="Myb-like_DNA-bd"/>
</dbReference>
<accession>A0A0A1TVN7</accession>
<dbReference type="PANTHER" id="PTHR46621">
    <property type="entry name" value="SNRNA-ACTIVATING PROTEIN COMPLEX SUBUNIT 4"/>
    <property type="match status" value="1"/>
</dbReference>
<evidence type="ECO:0000256" key="4">
    <source>
        <dbReference type="ARBA" id="ARBA00023242"/>
    </source>
</evidence>
<keyword evidence="3" id="KW-0804">Transcription</keyword>
<evidence type="ECO:0000259" key="7">
    <source>
        <dbReference type="PROSITE" id="PS51294"/>
    </source>
</evidence>